<accession>A0A3E1NKY5</accession>
<dbReference type="InterPro" id="IPR013211">
    <property type="entry name" value="LVIVD"/>
</dbReference>
<sequence>MKSKLIAATIACCAVIYWIAGCTKDTTKEQYSFYTPVYQERETVYKNIQTSAPTPINRTGKLVVKGNYIFLNEPDRGIHIIDYSNPAQPKNIGFINIPGNREASIQGNYLYADCYTDLTVTDISDPQHVQLKKVVNNAFGQRFYSNAFINDSSKIIVDWVRHDTTIERRFSDVYKNPTGLVYYVTDNPMSFASASSSGGGSSSGVNGSMSAFALLKNRLYTCRYGNFMVYNLSNATDPAYVGSAPIASNIETIFPFGDNLFLGATTGMYIYNTADPDHPAAAGMFGHVRSCDPVVADEKTAYVTLHTNTRCQGNVNELNIIDITDIHHPGTPVTLSMTSPKGLSKTGNLLLVCDGNVKIYDVTKPASPSLISQVSVPDSYDIVTIGHTAITATDKGLYFIDFTTPASAKVLASIPILNQ</sequence>
<dbReference type="RefSeq" id="WP_116846494.1">
    <property type="nucleotide sequence ID" value="NZ_QTJU01000002.1"/>
</dbReference>
<proteinExistence type="predicted"/>
<dbReference type="AlphaFoldDB" id="A0A3E1NKY5"/>
<name>A0A3E1NKY5_9BACT</name>
<dbReference type="PROSITE" id="PS51257">
    <property type="entry name" value="PROKAR_LIPOPROTEIN"/>
    <property type="match status" value="1"/>
</dbReference>
<evidence type="ECO:0000313" key="3">
    <source>
        <dbReference type="Proteomes" id="UP000261284"/>
    </source>
</evidence>
<evidence type="ECO:0000256" key="1">
    <source>
        <dbReference type="SAM" id="SignalP"/>
    </source>
</evidence>
<reference evidence="2 3" key="1">
    <citation type="submission" date="2018-08" db="EMBL/GenBank/DDBJ databases">
        <title>Chitinophagaceae sp. K23C18032701, a novel bacterium isolated from forest soil.</title>
        <authorList>
            <person name="Wang C."/>
        </authorList>
    </citation>
    <scope>NUCLEOTIDE SEQUENCE [LARGE SCALE GENOMIC DNA]</scope>
    <source>
        <strain evidence="2 3">K23C18032701</strain>
    </source>
</reference>
<gene>
    <name evidence="2" type="ORF">DXN05_06770</name>
</gene>
<dbReference type="SUPFAM" id="SSF101908">
    <property type="entry name" value="Putative isomerase YbhE"/>
    <property type="match status" value="1"/>
</dbReference>
<evidence type="ECO:0000313" key="2">
    <source>
        <dbReference type="EMBL" id="RFM28504.1"/>
    </source>
</evidence>
<feature type="signal peptide" evidence="1">
    <location>
        <begin position="1"/>
        <end position="20"/>
    </location>
</feature>
<dbReference type="Proteomes" id="UP000261284">
    <property type="component" value="Unassembled WGS sequence"/>
</dbReference>
<evidence type="ECO:0008006" key="4">
    <source>
        <dbReference type="Google" id="ProtNLM"/>
    </source>
</evidence>
<dbReference type="OrthoDB" id="1521841at2"/>
<protein>
    <recommendedName>
        <fullName evidence="4">LVIVD repeat-containing protein</fullName>
    </recommendedName>
</protein>
<dbReference type="Pfam" id="PF08309">
    <property type="entry name" value="LVIVD"/>
    <property type="match status" value="2"/>
</dbReference>
<keyword evidence="1" id="KW-0732">Signal</keyword>
<organism evidence="2 3">
    <name type="scientific">Deminuibacter soli</name>
    <dbReference type="NCBI Taxonomy" id="2291815"/>
    <lineage>
        <taxon>Bacteria</taxon>
        <taxon>Pseudomonadati</taxon>
        <taxon>Bacteroidota</taxon>
        <taxon>Chitinophagia</taxon>
        <taxon>Chitinophagales</taxon>
        <taxon>Chitinophagaceae</taxon>
        <taxon>Deminuibacter</taxon>
    </lineage>
</organism>
<dbReference type="EMBL" id="QTJU01000002">
    <property type="protein sequence ID" value="RFM28504.1"/>
    <property type="molecule type" value="Genomic_DNA"/>
</dbReference>
<keyword evidence="3" id="KW-1185">Reference proteome</keyword>
<feature type="chain" id="PRO_5017821327" description="LVIVD repeat-containing protein" evidence="1">
    <location>
        <begin position="21"/>
        <end position="419"/>
    </location>
</feature>
<comment type="caution">
    <text evidence="2">The sequence shown here is derived from an EMBL/GenBank/DDBJ whole genome shotgun (WGS) entry which is preliminary data.</text>
</comment>